<dbReference type="RefSeq" id="WP_012732421.1">
    <property type="nucleotide sequence ID" value="NC_012704.1"/>
</dbReference>
<dbReference type="GO" id="GO:0008908">
    <property type="term" value="F:isochorismatase activity"/>
    <property type="evidence" value="ECO:0007669"/>
    <property type="project" value="UniProtKB-EC"/>
</dbReference>
<evidence type="ECO:0000313" key="3">
    <source>
        <dbReference type="EMBL" id="ACR18534.1"/>
    </source>
</evidence>
<dbReference type="InterPro" id="IPR016291">
    <property type="entry name" value="Isochorismatase"/>
</dbReference>
<protein>
    <submittedName>
        <fullName evidence="3">Isochorismatase</fullName>
        <ecNumber evidence="3">3.3.2.1</ecNumber>
    </submittedName>
</protein>
<dbReference type="eggNOG" id="COG1535">
    <property type="taxonomic scope" value="Bacteria"/>
</dbReference>
<dbReference type="InterPro" id="IPR050272">
    <property type="entry name" value="Isochorismatase-like_hydrls"/>
</dbReference>
<reference evidence="3 4" key="1">
    <citation type="journal article" date="2008" name="J. Biotechnol.">
        <title>Ultrafast pyrosequencing of Corynebacterium kroppenstedtii DSM44385 revealed insights into the physiology of a lipophilic corynebacterium that lacks mycolic acids.</title>
        <authorList>
            <person name="Tauch A."/>
            <person name="Schneider J."/>
            <person name="Szczepanowski R."/>
            <person name="Tilker A."/>
            <person name="Viehoever P."/>
            <person name="Gartemann K.-H."/>
            <person name="Arnold W."/>
            <person name="Blom J."/>
            <person name="Brinkrolf K."/>
            <person name="Brune I."/>
            <person name="Goetker S."/>
            <person name="Weisshaar B."/>
            <person name="Goesmann A."/>
            <person name="Droege M."/>
            <person name="Puehler A."/>
        </authorList>
    </citation>
    <scope>NUCLEOTIDE SEQUENCE [LARGE SCALE GENOMIC DNA]</scope>
    <source>
        <strain evidence="4">DSM 44385 / JCM 11950 / CIP 105744 / CCUG 35717</strain>
    </source>
</reference>
<dbReference type="OrthoDB" id="5794853at2"/>
<dbReference type="Gene3D" id="3.40.50.850">
    <property type="entry name" value="Isochorismatase-like"/>
    <property type="match status" value="1"/>
</dbReference>
<dbReference type="InterPro" id="IPR000868">
    <property type="entry name" value="Isochorismatase-like_dom"/>
</dbReference>
<proteinExistence type="predicted"/>
<dbReference type="InterPro" id="IPR036380">
    <property type="entry name" value="Isochorismatase-like_sf"/>
</dbReference>
<evidence type="ECO:0000313" key="4">
    <source>
        <dbReference type="Proteomes" id="UP000001473"/>
    </source>
</evidence>
<dbReference type="Proteomes" id="UP000001473">
    <property type="component" value="Chromosome"/>
</dbReference>
<dbReference type="PANTHER" id="PTHR43540:SF3">
    <property type="entry name" value="ENTEROBACTIN SYNTHASE COMPONENT B"/>
    <property type="match status" value="1"/>
</dbReference>
<dbReference type="PRINTS" id="PR01398">
    <property type="entry name" value="ISCHRISMTASE"/>
</dbReference>
<feature type="domain" description="Isochorismatase-like" evidence="2">
    <location>
        <begin position="29"/>
        <end position="202"/>
    </location>
</feature>
<dbReference type="EC" id="3.3.2.1" evidence="3"/>
<sequence length="209" mass="23257">MAIPPIAPYTIPALTTTPTVSWALHADRAALLVHDMQNYFISAYTPDDEPASTMVANIRELIALADEVGVPVFYTAQPPEQKEYRRGLLRELWGQGIQTDAEADIIPELTPRKHHHVITKWRYSAFARTDLRESLAFAKRDQLIITGVYGHMGCGVSAVDAFMNDIQPFLVRDAIADFTRDDHAATINWVARRCGRVVDAEEVLGVLGS</sequence>
<dbReference type="PANTHER" id="PTHR43540">
    <property type="entry name" value="PEROXYUREIDOACRYLATE/UREIDOACRYLATE AMIDOHYDROLASE-RELATED"/>
    <property type="match status" value="1"/>
</dbReference>
<dbReference type="AlphaFoldDB" id="C4LL29"/>
<gene>
    <name evidence="3" type="primary">entB</name>
    <name evidence="3" type="ordered locus">ckrop_1814</name>
</gene>
<name>C4LL29_CORK4</name>
<dbReference type="Pfam" id="PF00857">
    <property type="entry name" value="Isochorismatase"/>
    <property type="match status" value="1"/>
</dbReference>
<dbReference type="EMBL" id="CP001620">
    <property type="protein sequence ID" value="ACR18534.1"/>
    <property type="molecule type" value="Genomic_DNA"/>
</dbReference>
<dbReference type="STRING" id="645127.ckrop_1814"/>
<dbReference type="KEGG" id="ckp:ckrop_1814"/>
<keyword evidence="1 3" id="KW-0378">Hydrolase</keyword>
<organism evidence="3 4">
    <name type="scientific">Corynebacterium kroppenstedtii (strain DSM 44385 / JCM 11950 / CIP 105744 / CCUG 35717)</name>
    <dbReference type="NCBI Taxonomy" id="645127"/>
    <lineage>
        <taxon>Bacteria</taxon>
        <taxon>Bacillati</taxon>
        <taxon>Actinomycetota</taxon>
        <taxon>Actinomycetes</taxon>
        <taxon>Mycobacteriales</taxon>
        <taxon>Corynebacteriaceae</taxon>
        <taxon>Corynebacterium</taxon>
    </lineage>
</organism>
<evidence type="ECO:0000259" key="2">
    <source>
        <dbReference type="Pfam" id="PF00857"/>
    </source>
</evidence>
<accession>C4LL29</accession>
<keyword evidence="4" id="KW-1185">Reference proteome</keyword>
<evidence type="ECO:0000256" key="1">
    <source>
        <dbReference type="ARBA" id="ARBA00022801"/>
    </source>
</evidence>
<dbReference type="SUPFAM" id="SSF52499">
    <property type="entry name" value="Isochorismatase-like hydrolases"/>
    <property type="match status" value="1"/>
</dbReference>
<dbReference type="HOGENOM" id="CLU_068979_2_1_11"/>